<dbReference type="SMART" id="SM00589">
    <property type="entry name" value="PRY"/>
    <property type="match status" value="1"/>
</dbReference>
<dbReference type="PROSITE" id="PS00518">
    <property type="entry name" value="ZF_RING_1"/>
    <property type="match status" value="1"/>
</dbReference>
<evidence type="ECO:0000259" key="8">
    <source>
        <dbReference type="PROSITE" id="PS50089"/>
    </source>
</evidence>
<protein>
    <recommendedName>
        <fullName evidence="13">Tripartite motif-containing protein 16-like</fullName>
    </recommendedName>
</protein>
<evidence type="ECO:0000259" key="9">
    <source>
        <dbReference type="PROSITE" id="PS50119"/>
    </source>
</evidence>
<evidence type="ECO:0000256" key="1">
    <source>
        <dbReference type="ARBA" id="ARBA00022588"/>
    </source>
</evidence>
<keyword evidence="2" id="KW-0479">Metal-binding</keyword>
<evidence type="ECO:0000256" key="2">
    <source>
        <dbReference type="ARBA" id="ARBA00022723"/>
    </source>
</evidence>
<reference evidence="11 12" key="2">
    <citation type="submission" date="2017-04" db="EMBL/GenBank/DDBJ databases">
        <title>CpG methylation of centromeres and impact of large insertions on vertebrate speciation.</title>
        <authorList>
            <person name="Ichikawa K."/>
            <person name="Yoshimura J."/>
            <person name="Morishita S."/>
        </authorList>
    </citation>
    <scope>NUCLEOTIDE SEQUENCE</scope>
    <source>
        <strain evidence="11 12">HNI</strain>
    </source>
</reference>
<dbReference type="InterPro" id="IPR001841">
    <property type="entry name" value="Znf_RING"/>
</dbReference>
<dbReference type="CDD" id="cd19769">
    <property type="entry name" value="Bbox2_TRIM16-like"/>
    <property type="match status" value="1"/>
</dbReference>
<dbReference type="PROSITE" id="PS50119">
    <property type="entry name" value="ZF_BBOX"/>
    <property type="match status" value="1"/>
</dbReference>
<dbReference type="Pfam" id="PF15227">
    <property type="entry name" value="zf-C3HC4_4"/>
    <property type="match status" value="1"/>
</dbReference>
<organism evidence="11 12">
    <name type="scientific">Oryzias latipes</name>
    <name type="common">Japanese rice fish</name>
    <name type="synonym">Japanese killifish</name>
    <dbReference type="NCBI Taxonomy" id="8090"/>
    <lineage>
        <taxon>Eukaryota</taxon>
        <taxon>Metazoa</taxon>
        <taxon>Chordata</taxon>
        <taxon>Craniata</taxon>
        <taxon>Vertebrata</taxon>
        <taxon>Euteleostomi</taxon>
        <taxon>Actinopterygii</taxon>
        <taxon>Neopterygii</taxon>
        <taxon>Teleostei</taxon>
        <taxon>Neoteleostei</taxon>
        <taxon>Acanthomorphata</taxon>
        <taxon>Ovalentaria</taxon>
        <taxon>Atherinomorphae</taxon>
        <taxon>Beloniformes</taxon>
        <taxon>Adrianichthyidae</taxon>
        <taxon>Oryziinae</taxon>
        <taxon>Oryzias</taxon>
    </lineage>
</organism>
<keyword evidence="1" id="KW-0399">Innate immunity</keyword>
<evidence type="ECO:0008006" key="13">
    <source>
        <dbReference type="Google" id="ProtNLM"/>
    </source>
</evidence>
<dbReference type="InterPro" id="IPR000315">
    <property type="entry name" value="Znf_B-box"/>
</dbReference>
<evidence type="ECO:0000313" key="12">
    <source>
        <dbReference type="Proteomes" id="UP000265180"/>
    </source>
</evidence>
<dbReference type="Gene3D" id="4.10.830.40">
    <property type="match status" value="1"/>
</dbReference>
<feature type="coiled-coil region" evidence="7">
    <location>
        <begin position="237"/>
        <end position="289"/>
    </location>
</feature>
<reference evidence="11" key="4">
    <citation type="submission" date="2025-09" db="UniProtKB">
        <authorList>
            <consortium name="Ensembl"/>
        </authorList>
    </citation>
    <scope>IDENTIFICATION</scope>
    <source>
        <strain evidence="11">HNI</strain>
    </source>
</reference>
<dbReference type="InterPro" id="IPR043136">
    <property type="entry name" value="B30.2/SPRY_sf"/>
</dbReference>
<keyword evidence="5" id="KW-0391">Immunity</keyword>
<dbReference type="SUPFAM" id="SSF49899">
    <property type="entry name" value="Concanavalin A-like lectins/glucanases"/>
    <property type="match status" value="1"/>
</dbReference>
<dbReference type="SUPFAM" id="SSF57845">
    <property type="entry name" value="B-box zinc-binding domain"/>
    <property type="match status" value="1"/>
</dbReference>
<dbReference type="GO" id="GO:0005737">
    <property type="term" value="C:cytoplasm"/>
    <property type="evidence" value="ECO:0007669"/>
    <property type="project" value="UniProtKB-ARBA"/>
</dbReference>
<dbReference type="Pfam" id="PF00643">
    <property type="entry name" value="zf-B_box"/>
    <property type="match status" value="1"/>
</dbReference>
<evidence type="ECO:0000313" key="11">
    <source>
        <dbReference type="Ensembl" id="ENSORLP00020019032.1"/>
    </source>
</evidence>
<dbReference type="PROSITE" id="PS50188">
    <property type="entry name" value="B302_SPRY"/>
    <property type="match status" value="1"/>
</dbReference>
<dbReference type="AlphaFoldDB" id="A0A3P9LEJ5"/>
<reference evidence="11" key="3">
    <citation type="submission" date="2025-08" db="UniProtKB">
        <authorList>
            <consortium name="Ensembl"/>
        </authorList>
    </citation>
    <scope>IDENTIFICATION</scope>
    <source>
        <strain evidence="11">HNI</strain>
    </source>
</reference>
<reference key="1">
    <citation type="journal article" date="2007" name="Nature">
        <title>The medaka draft genome and insights into vertebrate genome evolution.</title>
        <authorList>
            <person name="Kasahara M."/>
            <person name="Naruse K."/>
            <person name="Sasaki S."/>
            <person name="Nakatani Y."/>
            <person name="Qu W."/>
            <person name="Ahsan B."/>
            <person name="Yamada T."/>
            <person name="Nagayasu Y."/>
            <person name="Doi K."/>
            <person name="Kasai Y."/>
            <person name="Jindo T."/>
            <person name="Kobayashi D."/>
            <person name="Shimada A."/>
            <person name="Toyoda A."/>
            <person name="Kuroki Y."/>
            <person name="Fujiyama A."/>
            <person name="Sasaki T."/>
            <person name="Shimizu A."/>
            <person name="Asakawa S."/>
            <person name="Shimizu N."/>
            <person name="Hashimoto S."/>
            <person name="Yang J."/>
            <person name="Lee Y."/>
            <person name="Matsushima K."/>
            <person name="Sugano S."/>
            <person name="Sakaizumi M."/>
            <person name="Narita T."/>
            <person name="Ohishi K."/>
            <person name="Haga S."/>
            <person name="Ohta F."/>
            <person name="Nomoto H."/>
            <person name="Nogata K."/>
            <person name="Morishita T."/>
            <person name="Endo T."/>
            <person name="Shin-I T."/>
            <person name="Takeda H."/>
            <person name="Morishita S."/>
            <person name="Kohara Y."/>
        </authorList>
    </citation>
    <scope>NUCLEOTIDE SEQUENCE [LARGE SCALE GENOMIC DNA]</scope>
    <source>
        <strain>Hd-rR</strain>
    </source>
</reference>
<evidence type="ECO:0000259" key="10">
    <source>
        <dbReference type="PROSITE" id="PS50188"/>
    </source>
</evidence>
<keyword evidence="4" id="KW-0862">Zinc</keyword>
<dbReference type="Gene3D" id="3.30.40.10">
    <property type="entry name" value="Zinc/RING finger domain, C3HC4 (zinc finger)"/>
    <property type="match status" value="1"/>
</dbReference>
<feature type="domain" description="B30.2/SPRY" evidence="10">
    <location>
        <begin position="356"/>
        <end position="554"/>
    </location>
</feature>
<dbReference type="InterPro" id="IPR006574">
    <property type="entry name" value="PRY"/>
</dbReference>
<dbReference type="Pfam" id="PF25600">
    <property type="entry name" value="TRIM_CC"/>
    <property type="match status" value="1"/>
</dbReference>
<dbReference type="Gene3D" id="3.30.160.60">
    <property type="entry name" value="Classic Zinc Finger"/>
    <property type="match status" value="1"/>
</dbReference>
<dbReference type="InterPro" id="IPR058030">
    <property type="entry name" value="TRIM8/14/16/25/29/45/65_CC"/>
</dbReference>
<dbReference type="CDD" id="cd16040">
    <property type="entry name" value="SPRY_PRY_SNTX"/>
    <property type="match status" value="1"/>
</dbReference>
<sequence>MASVKFSCSICLDLLKEPVTVPCGHSYCMSCIKTYWDGEDQRGNHSCPQCRETFTPRPVLVKNIMLAELVEELKKTELRSDLCYAGPEDVSCDVCSGMKMKAVKSCLDCLASYCEEHLQPHSVAPALQTHKLVDPSRNLQQNICSLHDEVMKIYCRTDQQCICYLCLMDEHNGHETVSAATERTEKQKKLQETRQQIQQKIKYREKDMRLFQQEVEDINTAADKSVEDSEKIFSEMIRLLQNRSSEVKQQIRSQQEDKVNRVLDLQEKLEEEIRDLKSKDREMEQLSHTEDHSQCLHRYPSLSALSESTHSSSFHFSPRRYFQEVKAAVADTRDKLQELLRDKRANISPTLTQDQDSASSSKLETRENFLKYSRKITLDPNTAHELLEISEGNRKSNNNESEMKESPFYMFHPDRFTRRWQVLSKQGLTGRCYWEVEWTGQVDIAVTFKSISREGDFDGSRFGFNKKSWALCCMEDSYTFYHNGEDTSVSGPYSSRVGVYLDHGAGVLAFYAVSDTMTLLHRVQTKFTKPLHVGLWLLRSNRTTAEIMKLKRGSPLKFYSSVLQEKTPQ</sequence>
<evidence type="ECO:0000256" key="6">
    <source>
        <dbReference type="PROSITE-ProRule" id="PRU00024"/>
    </source>
</evidence>
<feature type="domain" description="RING-type" evidence="8">
    <location>
        <begin position="8"/>
        <end position="51"/>
    </location>
</feature>
<feature type="domain" description="B box-type" evidence="9">
    <location>
        <begin position="139"/>
        <end position="179"/>
    </location>
</feature>
<keyword evidence="7" id="KW-0175">Coiled coil</keyword>
<dbReference type="SMART" id="SM00184">
    <property type="entry name" value="RING"/>
    <property type="match status" value="1"/>
</dbReference>
<dbReference type="Pfam" id="PF13765">
    <property type="entry name" value="PRY"/>
    <property type="match status" value="1"/>
</dbReference>
<dbReference type="Gene3D" id="2.60.120.920">
    <property type="match status" value="1"/>
</dbReference>
<evidence type="ECO:0000256" key="5">
    <source>
        <dbReference type="ARBA" id="ARBA00022859"/>
    </source>
</evidence>
<dbReference type="InterPro" id="IPR013083">
    <property type="entry name" value="Znf_RING/FYVE/PHD"/>
</dbReference>
<dbReference type="PANTHER" id="PTHR25465:SF5">
    <property type="entry name" value="E3 UBIQUITIN_ISG15 LIGASE TRIM25-RELATED"/>
    <property type="match status" value="1"/>
</dbReference>
<proteinExistence type="predicted"/>
<dbReference type="InterPro" id="IPR003879">
    <property type="entry name" value="Butyrophylin_SPRY"/>
</dbReference>
<dbReference type="PRINTS" id="PR01407">
    <property type="entry name" value="BUTYPHLNCDUF"/>
</dbReference>
<dbReference type="GO" id="GO:0008270">
    <property type="term" value="F:zinc ion binding"/>
    <property type="evidence" value="ECO:0007669"/>
    <property type="project" value="UniProtKB-KW"/>
</dbReference>
<dbReference type="GO" id="GO:0045087">
    <property type="term" value="P:innate immune response"/>
    <property type="evidence" value="ECO:0007669"/>
    <property type="project" value="UniProtKB-KW"/>
</dbReference>
<dbReference type="InterPro" id="IPR013320">
    <property type="entry name" value="ConA-like_dom_sf"/>
</dbReference>
<dbReference type="Proteomes" id="UP000265180">
    <property type="component" value="Chromosome 18"/>
</dbReference>
<dbReference type="SMART" id="SM00449">
    <property type="entry name" value="SPRY"/>
    <property type="match status" value="1"/>
</dbReference>
<dbReference type="InterPro" id="IPR001870">
    <property type="entry name" value="B30.2/SPRY"/>
</dbReference>
<evidence type="ECO:0000256" key="4">
    <source>
        <dbReference type="ARBA" id="ARBA00022833"/>
    </source>
</evidence>
<dbReference type="SMART" id="SM00336">
    <property type="entry name" value="BBOX"/>
    <property type="match status" value="1"/>
</dbReference>
<keyword evidence="3 6" id="KW-0863">Zinc-finger</keyword>
<evidence type="ECO:0000256" key="3">
    <source>
        <dbReference type="ARBA" id="ARBA00022771"/>
    </source>
</evidence>
<dbReference type="PANTHER" id="PTHR25465">
    <property type="entry name" value="B-BOX DOMAIN CONTAINING"/>
    <property type="match status" value="1"/>
</dbReference>
<dbReference type="InterPro" id="IPR017907">
    <property type="entry name" value="Znf_RING_CS"/>
</dbReference>
<dbReference type="InterPro" id="IPR051051">
    <property type="entry name" value="E3_ubiq-ligase_TRIM/RNF"/>
</dbReference>
<accession>A0A3P9LEJ5</accession>
<evidence type="ECO:0000256" key="7">
    <source>
        <dbReference type="SAM" id="Coils"/>
    </source>
</evidence>
<dbReference type="PROSITE" id="PS50089">
    <property type="entry name" value="ZF_RING_2"/>
    <property type="match status" value="1"/>
</dbReference>
<dbReference type="Pfam" id="PF00622">
    <property type="entry name" value="SPRY"/>
    <property type="match status" value="1"/>
</dbReference>
<dbReference type="Ensembl" id="ENSORLT00020028028.1">
    <property type="protein sequence ID" value="ENSORLP00020019032.1"/>
    <property type="gene ID" value="ENSORLG00020020008.1"/>
</dbReference>
<dbReference type="SUPFAM" id="SSF57850">
    <property type="entry name" value="RING/U-box"/>
    <property type="match status" value="1"/>
</dbReference>
<dbReference type="InterPro" id="IPR003877">
    <property type="entry name" value="SPRY_dom"/>
</dbReference>
<name>A0A3P9LEJ5_ORYLA</name>